<reference evidence="2 3" key="1">
    <citation type="submission" date="2024-06" db="EMBL/GenBank/DDBJ databases">
        <title>Genomic Encyclopedia of Type Strains, Phase IV (KMG-IV): sequencing the most valuable type-strain genomes for metagenomic binning, comparative biology and taxonomic classification.</title>
        <authorList>
            <person name="Goeker M."/>
        </authorList>
    </citation>
    <scope>NUCLEOTIDE SEQUENCE [LARGE SCALE GENOMIC DNA]</scope>
    <source>
        <strain evidence="2 3">DSM 17809</strain>
    </source>
</reference>
<evidence type="ECO:0000256" key="1">
    <source>
        <dbReference type="SAM" id="SignalP"/>
    </source>
</evidence>
<sequence>MKARTGLLTFAATGLLGAGPAFAEACEGSATDVRLHVQVNGVRAAQGQVAVTVYPDEAARFLAPKGKLARVRVSAQAPTTRVCFNLPKAGHYAVAIYHDANGDQDFNRNGLGMPTEGFGFSNDAPTRVGLPPFRSVRFPVVGGDNRITIRMRYLN</sequence>
<dbReference type="InterPro" id="IPR018673">
    <property type="entry name" value="DUF2141"/>
</dbReference>
<proteinExistence type="predicted"/>
<dbReference type="Proteomes" id="UP001549110">
    <property type="component" value="Unassembled WGS sequence"/>
</dbReference>
<dbReference type="RefSeq" id="WP_331932193.1">
    <property type="nucleotide sequence ID" value="NZ_JBEPLU010000001.1"/>
</dbReference>
<keyword evidence="1" id="KW-0732">Signal</keyword>
<dbReference type="Pfam" id="PF09912">
    <property type="entry name" value="DUF2141"/>
    <property type="match status" value="1"/>
</dbReference>
<organism evidence="2 3">
    <name type="scientific">Phenylobacterium koreense</name>
    <dbReference type="NCBI Taxonomy" id="266125"/>
    <lineage>
        <taxon>Bacteria</taxon>
        <taxon>Pseudomonadati</taxon>
        <taxon>Pseudomonadota</taxon>
        <taxon>Alphaproteobacteria</taxon>
        <taxon>Caulobacterales</taxon>
        <taxon>Caulobacteraceae</taxon>
        <taxon>Phenylobacterium</taxon>
    </lineage>
</organism>
<comment type="caution">
    <text evidence="2">The sequence shown here is derived from an EMBL/GenBank/DDBJ whole genome shotgun (WGS) entry which is preliminary data.</text>
</comment>
<dbReference type="EMBL" id="JBEPLU010000001">
    <property type="protein sequence ID" value="MET3525226.1"/>
    <property type="molecule type" value="Genomic_DNA"/>
</dbReference>
<accession>A0ABV2EDX2</accession>
<keyword evidence="3" id="KW-1185">Reference proteome</keyword>
<evidence type="ECO:0000313" key="3">
    <source>
        <dbReference type="Proteomes" id="UP001549110"/>
    </source>
</evidence>
<feature type="signal peptide" evidence="1">
    <location>
        <begin position="1"/>
        <end position="23"/>
    </location>
</feature>
<protein>
    <submittedName>
        <fullName evidence="2">Uncharacterized protein (DUF2141 family)</fullName>
    </submittedName>
</protein>
<gene>
    <name evidence="2" type="ORF">ABID41_000321</name>
</gene>
<feature type="chain" id="PRO_5045218128" evidence="1">
    <location>
        <begin position="24"/>
        <end position="155"/>
    </location>
</feature>
<evidence type="ECO:0000313" key="2">
    <source>
        <dbReference type="EMBL" id="MET3525226.1"/>
    </source>
</evidence>
<name>A0ABV2EDX2_9CAUL</name>